<dbReference type="InterPro" id="IPR036259">
    <property type="entry name" value="MFS_trans_sf"/>
</dbReference>
<dbReference type="SUPFAM" id="SSF103473">
    <property type="entry name" value="MFS general substrate transporter"/>
    <property type="match status" value="1"/>
</dbReference>
<feature type="transmembrane region" description="Helical" evidence="5">
    <location>
        <begin position="33"/>
        <end position="56"/>
    </location>
</feature>
<evidence type="ECO:0000256" key="2">
    <source>
        <dbReference type="ARBA" id="ARBA00022692"/>
    </source>
</evidence>
<dbReference type="PANTHER" id="PTHR23507">
    <property type="entry name" value="ZGC:174356"/>
    <property type="match status" value="1"/>
</dbReference>
<proteinExistence type="predicted"/>
<feature type="transmembrane region" description="Helical" evidence="5">
    <location>
        <begin position="62"/>
        <end position="87"/>
    </location>
</feature>
<name>A0A7H8QMX1_TALRU</name>
<dbReference type="InterPro" id="IPR020846">
    <property type="entry name" value="MFS_dom"/>
</dbReference>
<dbReference type="KEGG" id="trg:TRUGW13939_02318"/>
<feature type="transmembrane region" description="Helical" evidence="5">
    <location>
        <begin position="127"/>
        <end position="148"/>
    </location>
</feature>
<feature type="domain" description="Major facilitator superfamily (MFS) profile" evidence="6">
    <location>
        <begin position="1"/>
        <end position="152"/>
    </location>
</feature>
<dbReference type="InterPro" id="IPR011701">
    <property type="entry name" value="MFS"/>
</dbReference>
<dbReference type="GO" id="GO:0022857">
    <property type="term" value="F:transmembrane transporter activity"/>
    <property type="evidence" value="ECO:0007669"/>
    <property type="project" value="InterPro"/>
</dbReference>
<protein>
    <recommendedName>
        <fullName evidence="6">Major facilitator superfamily (MFS) profile domain-containing protein</fullName>
    </recommendedName>
</protein>
<keyword evidence="3 5" id="KW-1133">Transmembrane helix</keyword>
<accession>A0A7H8QMX1</accession>
<organism evidence="7 8">
    <name type="scientific">Talaromyces rugulosus</name>
    <name type="common">Penicillium rugulosum</name>
    <dbReference type="NCBI Taxonomy" id="121627"/>
    <lineage>
        <taxon>Eukaryota</taxon>
        <taxon>Fungi</taxon>
        <taxon>Dikarya</taxon>
        <taxon>Ascomycota</taxon>
        <taxon>Pezizomycotina</taxon>
        <taxon>Eurotiomycetes</taxon>
        <taxon>Eurotiomycetidae</taxon>
        <taxon>Eurotiales</taxon>
        <taxon>Trichocomaceae</taxon>
        <taxon>Talaromyces</taxon>
        <taxon>Talaromyces sect. Islandici</taxon>
    </lineage>
</organism>
<keyword evidence="2 5" id="KW-0812">Transmembrane</keyword>
<dbReference type="OrthoDB" id="194139at2759"/>
<dbReference type="Pfam" id="PF07690">
    <property type="entry name" value="MFS_1"/>
    <property type="match status" value="1"/>
</dbReference>
<feature type="transmembrane region" description="Helical" evidence="5">
    <location>
        <begin position="201"/>
        <end position="218"/>
    </location>
</feature>
<evidence type="ECO:0000256" key="3">
    <source>
        <dbReference type="ARBA" id="ARBA00022989"/>
    </source>
</evidence>
<evidence type="ECO:0000259" key="6">
    <source>
        <dbReference type="PROSITE" id="PS50850"/>
    </source>
</evidence>
<evidence type="ECO:0000313" key="7">
    <source>
        <dbReference type="EMBL" id="QKX55226.1"/>
    </source>
</evidence>
<dbReference type="GeneID" id="55989827"/>
<dbReference type="GO" id="GO:0016020">
    <property type="term" value="C:membrane"/>
    <property type="evidence" value="ECO:0007669"/>
    <property type="project" value="UniProtKB-SubCell"/>
</dbReference>
<dbReference type="PROSITE" id="PS50850">
    <property type="entry name" value="MFS"/>
    <property type="match status" value="1"/>
</dbReference>
<feature type="transmembrane region" description="Helical" evidence="5">
    <location>
        <begin position="99"/>
        <end position="121"/>
    </location>
</feature>
<evidence type="ECO:0000256" key="1">
    <source>
        <dbReference type="ARBA" id="ARBA00004141"/>
    </source>
</evidence>
<dbReference type="PANTHER" id="PTHR23507:SF1">
    <property type="entry name" value="FI18259P1-RELATED"/>
    <property type="match status" value="1"/>
</dbReference>
<keyword evidence="4 5" id="KW-0472">Membrane</keyword>
<sequence length="247" mass="27175">MILGYKDTLDQLPGIFFGVAYGLLADSIGRRPILLFGMLGLALSGMWVKIVCLFPQTIPIKLVYLSSPILIFGGGAQVASSMLYVMLADSYPEEERVTSFFYFSSVALVAEIVATPISGLTMTKDPWVPFLASSGMELLAIIVALLFAPETHHFVNNPSFAMPRPSTDNSGPIPTKEPPFVRLWADKLWGSLKKTRELTHFVWKNLNITLVLLVFLAATLSRQAMALLLQLLFYSLSALLSTSRVSL</sequence>
<reference evidence="8" key="1">
    <citation type="submission" date="2020-06" db="EMBL/GenBank/DDBJ databases">
        <title>A chromosome-scale genome assembly of Talaromyces rugulosus W13939.</title>
        <authorList>
            <person name="Wang B."/>
            <person name="Guo L."/>
            <person name="Ye K."/>
            <person name="Wang L."/>
        </authorList>
    </citation>
    <scope>NUCLEOTIDE SEQUENCE [LARGE SCALE GENOMIC DNA]</scope>
    <source>
        <strain evidence="8">W13939</strain>
    </source>
</reference>
<dbReference type="EMBL" id="CP055898">
    <property type="protein sequence ID" value="QKX55226.1"/>
    <property type="molecule type" value="Genomic_DNA"/>
</dbReference>
<dbReference type="Proteomes" id="UP000509510">
    <property type="component" value="Chromosome I"/>
</dbReference>
<dbReference type="Gene3D" id="1.20.1250.20">
    <property type="entry name" value="MFS general substrate transporter like domains"/>
    <property type="match status" value="1"/>
</dbReference>
<evidence type="ECO:0000256" key="4">
    <source>
        <dbReference type="ARBA" id="ARBA00023136"/>
    </source>
</evidence>
<evidence type="ECO:0000313" key="8">
    <source>
        <dbReference type="Proteomes" id="UP000509510"/>
    </source>
</evidence>
<gene>
    <name evidence="7" type="ORF">TRUGW13939_02318</name>
</gene>
<dbReference type="AlphaFoldDB" id="A0A7H8QMX1"/>
<evidence type="ECO:0000256" key="5">
    <source>
        <dbReference type="SAM" id="Phobius"/>
    </source>
</evidence>
<keyword evidence="8" id="KW-1185">Reference proteome</keyword>
<comment type="subcellular location">
    <subcellularLocation>
        <location evidence="1">Membrane</location>
        <topology evidence="1">Multi-pass membrane protein</topology>
    </subcellularLocation>
</comment>
<dbReference type="RefSeq" id="XP_035341405.1">
    <property type="nucleotide sequence ID" value="XM_035485512.1"/>
</dbReference>